<dbReference type="Gene3D" id="2.60.40.1930">
    <property type="match status" value="1"/>
</dbReference>
<dbReference type="AlphaFoldDB" id="A0AAN0M323"/>
<evidence type="ECO:0000259" key="3">
    <source>
        <dbReference type="SMART" id="SM01360"/>
    </source>
</evidence>
<dbReference type="SMART" id="SM01360">
    <property type="entry name" value="A2M"/>
    <property type="match status" value="1"/>
</dbReference>
<dbReference type="Pfam" id="PF07703">
    <property type="entry name" value="A2M_BRD"/>
    <property type="match status" value="1"/>
</dbReference>
<dbReference type="InterPro" id="IPR001599">
    <property type="entry name" value="Macroglobln_a2"/>
</dbReference>
<dbReference type="InterPro" id="IPR011625">
    <property type="entry name" value="A2M_N_BRD"/>
</dbReference>
<dbReference type="Pfam" id="PF01835">
    <property type="entry name" value="MG2"/>
    <property type="match status" value="1"/>
</dbReference>
<dbReference type="InterPro" id="IPR041203">
    <property type="entry name" value="Bact_A2M_MG5"/>
</dbReference>
<proteinExistence type="inferred from homology"/>
<dbReference type="EMBL" id="CP151762">
    <property type="protein sequence ID" value="WZU64234.1"/>
    <property type="molecule type" value="Genomic_DNA"/>
</dbReference>
<dbReference type="SMART" id="SM01419">
    <property type="entry name" value="Thiol-ester_cl"/>
    <property type="match status" value="1"/>
</dbReference>
<dbReference type="Pfam" id="PF17973">
    <property type="entry name" value="bMG10"/>
    <property type="match status" value="1"/>
</dbReference>
<dbReference type="InterPro" id="IPR011626">
    <property type="entry name" value="Alpha-macroglobulin_TED"/>
</dbReference>
<dbReference type="Gene3D" id="1.50.10.20">
    <property type="match status" value="1"/>
</dbReference>
<dbReference type="InterPro" id="IPR047565">
    <property type="entry name" value="Alpha-macroglob_thiol-ester_cl"/>
</dbReference>
<evidence type="ECO:0000259" key="2">
    <source>
        <dbReference type="SMART" id="SM01359"/>
    </source>
</evidence>
<accession>A0AAN0M323</accession>
<dbReference type="Pfam" id="PF17962">
    <property type="entry name" value="bMG6"/>
    <property type="match status" value="1"/>
</dbReference>
<dbReference type="PANTHER" id="PTHR40094:SF1">
    <property type="entry name" value="UBIQUITIN DOMAIN-CONTAINING PROTEIN"/>
    <property type="match status" value="1"/>
</dbReference>
<dbReference type="Pfam" id="PF07678">
    <property type="entry name" value="TED_complement"/>
    <property type="match status" value="1"/>
</dbReference>
<feature type="domain" description="Alpha-2-macroglobulin" evidence="3">
    <location>
        <begin position="561"/>
        <end position="649"/>
    </location>
</feature>
<protein>
    <submittedName>
        <fullName evidence="4">Alpha-2-macroglobulin</fullName>
    </submittedName>
</protein>
<dbReference type="InterPro" id="IPR041462">
    <property type="entry name" value="Bact_A2M_MG6"/>
</dbReference>
<sequence length="1215" mass="129451">MDVFLATDRGAYRAGDTIHLTALMRDQTALALPDVPLTAILTRPDGVEYSRKVSTDDAAGGHVFALPVAMTAPRGTWRVAVLADTDGAPLAQTTVLVEDFLPERIDFDLSLPDEIRLGDVPNLRVDARYLFGAVGADLDVEGEALLRAADSLDAFPGYRFGQYDAGFDGQLNYLDSATTGADGVANLPVVLPDVTASQPLELRVTARVKEGSGRPVERQVTAQVLPDQPMIGIKPLFEGVIGEGSDAPFELIALNPDLSAADMRVQWTINKVSTRYQWYRLNDRWNWEPTTTRTRVATGEAVLGTVPVRVGAEVSWGQHEIVVEAVGADYAVASDDFYAGWYAPASADDTPDLLEASLDAASYAVGDTAVFRMVPRYEGMAVVTVMSDRLITLKTVPVVAGENLIDLPVTDEWGAGAYVSASVIRPMLVAEKRNPTRALGIGYAQVDPGNKALTVSLTAPETMQPRGPLDIGVQVDGVQAGEVAYVTLAAVDLGILNLTGFDAPDPQGHYFGQRKLGVEIRDVYGRLIDGLNGAMGTVRSGGDAMSAQGMQSPPPTEELVTYFTGPVTVDADGRAQISLDLPAFNGTLRLMAIAWSDTGVGQAAKDVIVRDPVVVTASVPRFLAPGDQSRLLLEVVHADGPAGQMGLKVTANGLGMVSQIPASLDLAAGGKQVLEIPFAAFDVGTHSIEVALTTPDGRELVKTLTVPVVVNDPEVSRISRFTLDPGSVFTFDDDVFAGLVDGTGRAALSAGPLARFDAPGLLNALDRYPYGCTEQITSRALPLLYLDGVAAAMGLATRDKIGERIEQAIAEITSNQAANGAFGLWRPVSGDLWLDAYVTDFLTRARAVGYAVPDVAYDNAVQNLRNAANFYPDFDQGGEDLAYALFVLAREGEAAVGDLRYYADQKAGAFSSPLALAQLGAALAQYGDQPRADAMFGLAGRTLSARIATQEQQVWRSDYGTYRRDTAAVLALAVEAGSQALDRDQLVRRIGNDTSSASTQEAAWTLLAANALVDDLRTTGLTVDGLLPDGPVVQLRDARTDAAAVAIANTGDRPTEVTVTTFGVPSAPEPAGGNGYAIERIYRTTDGAQVDLADVPVGTRLVTVLTVRPFGRQEARLMVNDPLPAGFEIDNPNLLAGGDIRALDWVDSVSAENAEFRTDRFLAAVDWRSDQPFQLAYIVRAVSPGRFHHPAASVEDMYRPQMRARTDAGQVTISR</sequence>
<dbReference type="Pfam" id="PF00207">
    <property type="entry name" value="A2M"/>
    <property type="match status" value="1"/>
</dbReference>
<dbReference type="CDD" id="cd02891">
    <property type="entry name" value="A2M_like"/>
    <property type="match status" value="1"/>
</dbReference>
<keyword evidence="5" id="KW-1185">Reference proteome</keyword>
<evidence type="ECO:0000313" key="5">
    <source>
        <dbReference type="Proteomes" id="UP001451782"/>
    </source>
</evidence>
<comment type="similarity">
    <text evidence="1">Belongs to the protease inhibitor I39 (alpha-2-macroglobulin) family. Bacterial alpha-2-macroglobulin subfamily.</text>
</comment>
<dbReference type="InterPro" id="IPR002890">
    <property type="entry name" value="MG2"/>
</dbReference>
<dbReference type="Proteomes" id="UP001451782">
    <property type="component" value="Chromosome"/>
</dbReference>
<dbReference type="RefSeq" id="WP_342070601.1">
    <property type="nucleotide sequence ID" value="NZ_CP151762.1"/>
</dbReference>
<dbReference type="Pfam" id="PF17972">
    <property type="entry name" value="bMG5"/>
    <property type="match status" value="1"/>
</dbReference>
<dbReference type="SUPFAM" id="SSF48239">
    <property type="entry name" value="Terpenoid cyclases/Protein prenyltransferases"/>
    <property type="match status" value="1"/>
</dbReference>
<gene>
    <name evidence="4" type="ORF">AABB28_02710</name>
</gene>
<dbReference type="GO" id="GO:0004866">
    <property type="term" value="F:endopeptidase inhibitor activity"/>
    <property type="evidence" value="ECO:0007669"/>
    <property type="project" value="InterPro"/>
</dbReference>
<dbReference type="KEGG" id="yag:AABB28_02710"/>
<dbReference type="PANTHER" id="PTHR40094">
    <property type="entry name" value="ALPHA-2-MACROGLOBULIN HOMOLOG"/>
    <property type="match status" value="1"/>
</dbReference>
<organism evidence="4 5">
    <name type="scientific">Yoonia algicola</name>
    <dbReference type="NCBI Taxonomy" id="3137368"/>
    <lineage>
        <taxon>Bacteria</taxon>
        <taxon>Pseudomonadati</taxon>
        <taxon>Pseudomonadota</taxon>
        <taxon>Alphaproteobacteria</taxon>
        <taxon>Rhodobacterales</taxon>
        <taxon>Paracoccaceae</taxon>
        <taxon>Yoonia</taxon>
    </lineage>
</organism>
<reference evidence="4 5" key="1">
    <citation type="submission" date="2024-04" db="EMBL/GenBank/DDBJ databases">
        <title>Phylogenomic analyses of a clade within the roseobacter group suggest taxonomic reassignments of species of the genera Aestuariivita, Citreicella, Loktanella, Nautella, Pelagibaca, Ruegeria, Thalassobius, Thiobacimonas and Tropicibacter, and the proposal o.</title>
        <authorList>
            <person name="Jeon C.O."/>
        </authorList>
    </citation>
    <scope>NUCLEOTIDE SEQUENCE [LARGE SCALE GENOMIC DNA]</scope>
    <source>
        <strain evidence="4 5">G8-12</strain>
    </source>
</reference>
<dbReference type="InterPro" id="IPR051802">
    <property type="entry name" value="YfhM-like"/>
</dbReference>
<evidence type="ECO:0000313" key="4">
    <source>
        <dbReference type="EMBL" id="WZU64234.1"/>
    </source>
</evidence>
<dbReference type="InterPro" id="IPR041246">
    <property type="entry name" value="Bact_MG10"/>
</dbReference>
<dbReference type="SMART" id="SM01359">
    <property type="entry name" value="A2M_N_2"/>
    <property type="match status" value="1"/>
</dbReference>
<evidence type="ECO:0000256" key="1">
    <source>
        <dbReference type="ARBA" id="ARBA00010556"/>
    </source>
</evidence>
<dbReference type="GO" id="GO:0005615">
    <property type="term" value="C:extracellular space"/>
    <property type="evidence" value="ECO:0007669"/>
    <property type="project" value="InterPro"/>
</dbReference>
<name>A0AAN0M323_9RHOB</name>
<dbReference type="InterPro" id="IPR008930">
    <property type="entry name" value="Terpenoid_cyclase/PrenylTrfase"/>
</dbReference>
<feature type="domain" description="Alpha-2-macroglobulin bait region" evidence="2">
    <location>
        <begin position="354"/>
        <end position="498"/>
    </location>
</feature>